<name>A0AAV4HGY7_9GAST</name>
<reference evidence="2 3" key="1">
    <citation type="journal article" date="2021" name="Elife">
        <title>Chloroplast acquisition without the gene transfer in kleptoplastic sea slugs, Plakobranchus ocellatus.</title>
        <authorList>
            <person name="Maeda T."/>
            <person name="Takahashi S."/>
            <person name="Yoshida T."/>
            <person name="Shimamura S."/>
            <person name="Takaki Y."/>
            <person name="Nagai Y."/>
            <person name="Toyoda A."/>
            <person name="Suzuki Y."/>
            <person name="Arimoto A."/>
            <person name="Ishii H."/>
            <person name="Satoh N."/>
            <person name="Nishiyama T."/>
            <person name="Hasebe M."/>
            <person name="Maruyama T."/>
            <person name="Minagawa J."/>
            <person name="Obokata J."/>
            <person name="Shigenobu S."/>
        </authorList>
    </citation>
    <scope>NUCLEOTIDE SEQUENCE [LARGE SCALE GENOMIC DNA]</scope>
</reference>
<feature type="non-terminal residue" evidence="2">
    <location>
        <position position="148"/>
    </location>
</feature>
<evidence type="ECO:0000313" key="3">
    <source>
        <dbReference type="Proteomes" id="UP000762676"/>
    </source>
</evidence>
<proteinExistence type="predicted"/>
<dbReference type="PANTHER" id="PTHR31431">
    <property type="entry name" value="NUCLEOPORIN NUP188 HOMOLOG"/>
    <property type="match status" value="1"/>
</dbReference>
<dbReference type="GO" id="GO:0017056">
    <property type="term" value="F:structural constituent of nuclear pore"/>
    <property type="evidence" value="ECO:0007669"/>
    <property type="project" value="InterPro"/>
</dbReference>
<dbReference type="Pfam" id="PF10487">
    <property type="entry name" value="Nup188_N"/>
    <property type="match status" value="1"/>
</dbReference>
<sequence length="148" mass="17230">MLIPFQLHSFFQDIFEKFLTQILDQNLLGKKLSSQLEEVCQTPIPTKDLNGPLMGRAQVLLWAHQNLREQAEVLELLLIYYNNFVMDVPTLLDFCQRFKKHDFGWGQSYKHLVDGIMEKTVQRIGYLEVLLLLEGFDLITAADESKQN</sequence>
<comment type="caution">
    <text evidence="2">The sequence shown here is derived from an EMBL/GenBank/DDBJ whole genome shotgun (WGS) entry which is preliminary data.</text>
</comment>
<dbReference type="InterPro" id="IPR018864">
    <property type="entry name" value="Nucleoporin_Nup188_N"/>
</dbReference>
<gene>
    <name evidence="2" type="ORF">ElyMa_004477600</name>
</gene>
<dbReference type="AlphaFoldDB" id="A0AAV4HGY7"/>
<organism evidence="2 3">
    <name type="scientific">Elysia marginata</name>
    <dbReference type="NCBI Taxonomy" id="1093978"/>
    <lineage>
        <taxon>Eukaryota</taxon>
        <taxon>Metazoa</taxon>
        <taxon>Spiralia</taxon>
        <taxon>Lophotrochozoa</taxon>
        <taxon>Mollusca</taxon>
        <taxon>Gastropoda</taxon>
        <taxon>Heterobranchia</taxon>
        <taxon>Euthyneura</taxon>
        <taxon>Panpulmonata</taxon>
        <taxon>Sacoglossa</taxon>
        <taxon>Placobranchoidea</taxon>
        <taxon>Plakobranchidae</taxon>
        <taxon>Elysia</taxon>
    </lineage>
</organism>
<dbReference type="GO" id="GO:0006405">
    <property type="term" value="P:RNA export from nucleus"/>
    <property type="evidence" value="ECO:0007669"/>
    <property type="project" value="TreeGrafter"/>
</dbReference>
<dbReference type="GO" id="GO:0044611">
    <property type="term" value="C:nuclear pore inner ring"/>
    <property type="evidence" value="ECO:0007669"/>
    <property type="project" value="TreeGrafter"/>
</dbReference>
<accession>A0AAV4HGY7</accession>
<dbReference type="InterPro" id="IPR044840">
    <property type="entry name" value="Nup188"/>
</dbReference>
<dbReference type="EMBL" id="BMAT01009040">
    <property type="protein sequence ID" value="GFR97422.1"/>
    <property type="molecule type" value="Genomic_DNA"/>
</dbReference>
<protein>
    <submittedName>
        <fullName evidence="2">Nucleoporin NUP188 homolog</fullName>
    </submittedName>
</protein>
<dbReference type="Proteomes" id="UP000762676">
    <property type="component" value="Unassembled WGS sequence"/>
</dbReference>
<evidence type="ECO:0000259" key="1">
    <source>
        <dbReference type="Pfam" id="PF10487"/>
    </source>
</evidence>
<keyword evidence="3" id="KW-1185">Reference proteome</keyword>
<evidence type="ECO:0000313" key="2">
    <source>
        <dbReference type="EMBL" id="GFR97422.1"/>
    </source>
</evidence>
<dbReference type="GO" id="GO:0006606">
    <property type="term" value="P:protein import into nucleus"/>
    <property type="evidence" value="ECO:0007669"/>
    <property type="project" value="TreeGrafter"/>
</dbReference>
<feature type="domain" description="Nucleoporin Nup188 N-terminal" evidence="1">
    <location>
        <begin position="10"/>
        <end position="146"/>
    </location>
</feature>
<dbReference type="PANTHER" id="PTHR31431:SF1">
    <property type="entry name" value="NUCLEOPORIN NUP188"/>
    <property type="match status" value="1"/>
</dbReference>